<evidence type="ECO:0000259" key="3">
    <source>
        <dbReference type="PROSITE" id="PS51532"/>
    </source>
</evidence>
<keyword evidence="5" id="KW-1185">Reference proteome</keyword>
<dbReference type="Pfam" id="PF06201">
    <property type="entry name" value="PITH"/>
    <property type="match status" value="1"/>
</dbReference>
<dbReference type="InterPro" id="IPR045099">
    <property type="entry name" value="PITH1-like"/>
</dbReference>
<accession>A0AAV2YJS9</accession>
<protein>
    <recommendedName>
        <fullName evidence="3">PITH domain-containing protein</fullName>
    </recommendedName>
</protein>
<proteinExistence type="inferred from homology"/>
<comment type="caution">
    <text evidence="4">The sequence shown here is derived from an EMBL/GenBank/DDBJ whole genome shotgun (WGS) entry which is preliminary data.</text>
</comment>
<feature type="domain" description="PITH" evidence="3">
    <location>
        <begin position="4"/>
        <end position="173"/>
    </location>
</feature>
<evidence type="ECO:0000256" key="1">
    <source>
        <dbReference type="ARBA" id="ARBA00025788"/>
    </source>
</evidence>
<dbReference type="InterPro" id="IPR008979">
    <property type="entry name" value="Galactose-bd-like_sf"/>
</dbReference>
<dbReference type="PANTHER" id="PTHR12175:SF5">
    <property type="entry name" value="OS03G0795500 PROTEIN"/>
    <property type="match status" value="1"/>
</dbReference>
<sequence length="379" mass="41900">MAAAAAPKTRAFKDLSDAIDRSGCYCLNENPKFPYTNLFIGDATLQLKSDADEQLIVHIEFQDAVKIHSLNIVAPAGEAAPRVLKLFANRSNLGFSDVGDIEPTQTIELKESDLDPNHDIELRFVKFQRVKSITVFVEENGGADETIISSLKLFGERIAGTNMDDLKKVPDDGDNAIAIMRGRGRGRVRFGGSRDPALADVLDETREDLGLSHTQMEQLHAENASALYPPMQLPQPEPLNDRDAYLVQKQRVLAHKLDNLYQQWEQDGLTASSVGGNKLDPMALVHVTIPETQKADQVFVPDELMANTLSGVRNAQLSSRHNVMKPRAFENVFKSLEAQEQKLSDKTNGADNEADDDDMDEPEEDLTRNDCSLGQVSTL</sequence>
<reference evidence="4" key="1">
    <citation type="submission" date="2022-11" db="EMBL/GenBank/DDBJ databases">
        <authorList>
            <person name="Morgan W.R."/>
            <person name="Tartar A."/>
        </authorList>
    </citation>
    <scope>NUCLEOTIDE SEQUENCE</scope>
    <source>
        <strain evidence="4">ARSEF 373</strain>
    </source>
</reference>
<dbReference type="InterPro" id="IPR010400">
    <property type="entry name" value="PITH_dom"/>
</dbReference>
<dbReference type="PROSITE" id="PS51532">
    <property type="entry name" value="PITH"/>
    <property type="match status" value="1"/>
</dbReference>
<feature type="region of interest" description="Disordered" evidence="2">
    <location>
        <begin position="339"/>
        <end position="379"/>
    </location>
</feature>
<dbReference type="AlphaFoldDB" id="A0AAV2YJS9"/>
<dbReference type="EMBL" id="DAKRPA010000306">
    <property type="protein sequence ID" value="DAZ93579.1"/>
    <property type="molecule type" value="Genomic_DNA"/>
</dbReference>
<dbReference type="SUPFAM" id="SSF49785">
    <property type="entry name" value="Galactose-binding domain-like"/>
    <property type="match status" value="1"/>
</dbReference>
<feature type="compositionally biased region" description="Polar residues" evidence="2">
    <location>
        <begin position="369"/>
        <end position="379"/>
    </location>
</feature>
<reference evidence="4" key="2">
    <citation type="journal article" date="2023" name="Microbiol Resour">
        <title>Decontamination and Annotation of the Draft Genome Sequence of the Oomycete Lagenidium giganteum ARSEF 373.</title>
        <authorList>
            <person name="Morgan W.R."/>
            <person name="Tartar A."/>
        </authorList>
    </citation>
    <scope>NUCLEOTIDE SEQUENCE</scope>
    <source>
        <strain evidence="4">ARSEF 373</strain>
    </source>
</reference>
<evidence type="ECO:0000313" key="4">
    <source>
        <dbReference type="EMBL" id="DAZ93579.1"/>
    </source>
</evidence>
<evidence type="ECO:0000256" key="2">
    <source>
        <dbReference type="SAM" id="MobiDB-lite"/>
    </source>
</evidence>
<name>A0AAV2YJS9_9STRA</name>
<dbReference type="Gene3D" id="2.60.120.470">
    <property type="entry name" value="PITH domain"/>
    <property type="match status" value="1"/>
</dbReference>
<dbReference type="PANTHER" id="PTHR12175">
    <property type="entry name" value="AD039 HT014 THIOREDOXIN FAMILY TRP26"/>
    <property type="match status" value="1"/>
</dbReference>
<comment type="similarity">
    <text evidence="1">Belongs to the PITHD1 family.</text>
</comment>
<feature type="compositionally biased region" description="Acidic residues" evidence="2">
    <location>
        <begin position="352"/>
        <end position="364"/>
    </location>
</feature>
<evidence type="ECO:0000313" key="5">
    <source>
        <dbReference type="Proteomes" id="UP001146120"/>
    </source>
</evidence>
<gene>
    <name evidence="4" type="ORF">N0F65_009927</name>
</gene>
<dbReference type="Proteomes" id="UP001146120">
    <property type="component" value="Unassembled WGS sequence"/>
</dbReference>
<dbReference type="GO" id="GO:0005737">
    <property type="term" value="C:cytoplasm"/>
    <property type="evidence" value="ECO:0007669"/>
    <property type="project" value="UniProtKB-ARBA"/>
</dbReference>
<organism evidence="4 5">
    <name type="scientific">Lagenidium giganteum</name>
    <dbReference type="NCBI Taxonomy" id="4803"/>
    <lineage>
        <taxon>Eukaryota</taxon>
        <taxon>Sar</taxon>
        <taxon>Stramenopiles</taxon>
        <taxon>Oomycota</taxon>
        <taxon>Peronosporomycetes</taxon>
        <taxon>Pythiales</taxon>
        <taxon>Pythiaceae</taxon>
    </lineage>
</organism>
<dbReference type="InterPro" id="IPR037047">
    <property type="entry name" value="PITH_dom_sf"/>
</dbReference>